<name>A0ABV2K3Z9_SPOPS</name>
<feature type="transmembrane region" description="Helical" evidence="1">
    <location>
        <begin position="186"/>
        <end position="204"/>
    </location>
</feature>
<keyword evidence="3" id="KW-1185">Reference proteome</keyword>
<reference evidence="2 3" key="1">
    <citation type="submission" date="2024-06" db="EMBL/GenBank/DDBJ databases">
        <title>Sorghum-associated microbial communities from plants grown in Nebraska, USA.</title>
        <authorList>
            <person name="Schachtman D."/>
        </authorList>
    </citation>
    <scope>NUCLEOTIDE SEQUENCE [LARGE SCALE GENOMIC DNA]</scope>
    <source>
        <strain evidence="2 3">1288</strain>
    </source>
</reference>
<keyword evidence="1" id="KW-0472">Membrane</keyword>
<dbReference type="RefSeq" id="WP_354312293.1">
    <property type="nucleotide sequence ID" value="NZ_JBEPME010000001.1"/>
</dbReference>
<feature type="transmembrane region" description="Helical" evidence="1">
    <location>
        <begin position="12"/>
        <end position="30"/>
    </location>
</feature>
<evidence type="ECO:0000313" key="3">
    <source>
        <dbReference type="Proteomes" id="UP001549104"/>
    </source>
</evidence>
<dbReference type="EMBL" id="JBEPME010000001">
    <property type="protein sequence ID" value="MET3655799.1"/>
    <property type="molecule type" value="Genomic_DNA"/>
</dbReference>
<evidence type="ECO:0000256" key="1">
    <source>
        <dbReference type="SAM" id="Phobius"/>
    </source>
</evidence>
<keyword evidence="1" id="KW-0812">Transmembrane</keyword>
<dbReference type="Proteomes" id="UP001549104">
    <property type="component" value="Unassembled WGS sequence"/>
</dbReference>
<accession>A0ABV2K3Z9</accession>
<proteinExistence type="predicted"/>
<feature type="transmembrane region" description="Helical" evidence="1">
    <location>
        <begin position="153"/>
        <end position="174"/>
    </location>
</feature>
<feature type="transmembrane region" description="Helical" evidence="1">
    <location>
        <begin position="216"/>
        <end position="233"/>
    </location>
</feature>
<keyword evidence="1" id="KW-1133">Transmembrane helix</keyword>
<gene>
    <name evidence="2" type="ORF">ABIC55_000883</name>
</gene>
<sequence>MVDAITKAIENNQFGSIFIIGLVVFFTWLFKEQRLQYIEIREENTNKTREVLVVYAQLYNELACYNNINYEKIEGFYQRAIPFLPKESLKKYFKFKIDTNEESYNELKKDIENEIYRLKGLQRDTISYKQDNYLDTMEYLIYSTRLDIFFKPLMHTFTIFLASVGGILLFVSLLTKEIDYKVGVDLFTKFLSVLLLFVAFLFIMELVEKKKFKHTPFNWLVNVILFLSVIILVVLKVWYLGFFSVLVVSFYLYYLIKFGQRATSL</sequence>
<evidence type="ECO:0000313" key="2">
    <source>
        <dbReference type="EMBL" id="MET3655799.1"/>
    </source>
</evidence>
<protein>
    <submittedName>
        <fullName evidence="2">Uncharacterized protein</fullName>
    </submittedName>
</protein>
<organism evidence="2 3">
    <name type="scientific">Sporosarcina psychrophila</name>
    <name type="common">Bacillus psychrophilus</name>
    <dbReference type="NCBI Taxonomy" id="1476"/>
    <lineage>
        <taxon>Bacteria</taxon>
        <taxon>Bacillati</taxon>
        <taxon>Bacillota</taxon>
        <taxon>Bacilli</taxon>
        <taxon>Bacillales</taxon>
        <taxon>Caryophanaceae</taxon>
        <taxon>Sporosarcina</taxon>
    </lineage>
</organism>
<comment type="caution">
    <text evidence="2">The sequence shown here is derived from an EMBL/GenBank/DDBJ whole genome shotgun (WGS) entry which is preliminary data.</text>
</comment>